<keyword evidence="4 7" id="KW-1133">Transmembrane helix</keyword>
<dbReference type="GO" id="GO:0140107">
    <property type="term" value="F:high-affinity potassium ion transmembrane transporter activity"/>
    <property type="evidence" value="ECO:0007669"/>
    <property type="project" value="TreeGrafter"/>
</dbReference>
<dbReference type="OrthoDB" id="9999863at2759"/>
<dbReference type="InterPro" id="IPR003445">
    <property type="entry name" value="Cat_transpt"/>
</dbReference>
<evidence type="ECO:0000256" key="6">
    <source>
        <dbReference type="ARBA" id="ARBA00023136"/>
    </source>
</evidence>
<feature type="transmembrane region" description="Helical" evidence="7">
    <location>
        <begin position="12"/>
        <end position="35"/>
    </location>
</feature>
<dbReference type="GO" id="GO:0030007">
    <property type="term" value="P:intracellular potassium ion homeostasis"/>
    <property type="evidence" value="ECO:0007669"/>
    <property type="project" value="TreeGrafter"/>
</dbReference>
<evidence type="ECO:0000256" key="4">
    <source>
        <dbReference type="ARBA" id="ARBA00022989"/>
    </source>
</evidence>
<dbReference type="Proteomes" id="UP000757232">
    <property type="component" value="Unassembled WGS sequence"/>
</dbReference>
<organism evidence="8 9">
    <name type="scientific">Sanghuangporus baumii</name>
    <name type="common">Phellinus baumii</name>
    <dbReference type="NCBI Taxonomy" id="108892"/>
    <lineage>
        <taxon>Eukaryota</taxon>
        <taxon>Fungi</taxon>
        <taxon>Dikarya</taxon>
        <taxon>Basidiomycota</taxon>
        <taxon>Agaricomycotina</taxon>
        <taxon>Agaricomycetes</taxon>
        <taxon>Hymenochaetales</taxon>
        <taxon>Hymenochaetaceae</taxon>
        <taxon>Sanghuangporus</taxon>
    </lineage>
</organism>
<evidence type="ECO:0000256" key="5">
    <source>
        <dbReference type="ARBA" id="ARBA00023065"/>
    </source>
</evidence>
<dbReference type="PANTHER" id="PTHR31064">
    <property type="entry name" value="POTASSIUM TRANSPORT PROTEIN DDB_G0292412-RELATED"/>
    <property type="match status" value="1"/>
</dbReference>
<sequence length="194" mass="21515">MSPNDVQNDITAPLRHACGIFANFSIEIMIYLVLLLRNSLRFFIQTWILLAAVLLKNVLSYIFFLVLDIGLPIFEAIPLDVRFAIGVLQVFIIRAAGFATTSLSSLAPTRLVLCVILMYLGTYPVALSVRAANVYEEKTLGIFDEDDDLERPPQEKDQNLRSMENISHGTHESNWLLSAPIATLGHVVAISGVV</sequence>
<keyword evidence="9" id="KW-1185">Reference proteome</keyword>
<dbReference type="PANTHER" id="PTHR31064:SF30">
    <property type="entry name" value="HIGH-AFFINITY POTASSIUM TRANSPORT PROTEIN-RELATED"/>
    <property type="match status" value="1"/>
</dbReference>
<evidence type="ECO:0000313" key="9">
    <source>
        <dbReference type="Proteomes" id="UP000757232"/>
    </source>
</evidence>
<dbReference type="GO" id="GO:0005886">
    <property type="term" value="C:plasma membrane"/>
    <property type="evidence" value="ECO:0007669"/>
    <property type="project" value="TreeGrafter"/>
</dbReference>
<keyword evidence="5" id="KW-0406">Ion transport</keyword>
<accession>A0A9Q5N4E8</accession>
<proteinExistence type="predicted"/>
<evidence type="ECO:0000256" key="7">
    <source>
        <dbReference type="SAM" id="Phobius"/>
    </source>
</evidence>
<feature type="transmembrane region" description="Helical" evidence="7">
    <location>
        <begin position="79"/>
        <end position="99"/>
    </location>
</feature>
<gene>
    <name evidence="8" type="ORF">A7U60_g7721</name>
</gene>
<dbReference type="EMBL" id="LNZH02000211">
    <property type="protein sequence ID" value="OCB85096.1"/>
    <property type="molecule type" value="Genomic_DNA"/>
</dbReference>
<dbReference type="GO" id="GO:1990573">
    <property type="term" value="P:potassium ion import across plasma membrane"/>
    <property type="evidence" value="ECO:0007669"/>
    <property type="project" value="TreeGrafter"/>
</dbReference>
<evidence type="ECO:0000256" key="1">
    <source>
        <dbReference type="ARBA" id="ARBA00004141"/>
    </source>
</evidence>
<keyword evidence="6 7" id="KW-0472">Membrane</keyword>
<evidence type="ECO:0000256" key="2">
    <source>
        <dbReference type="ARBA" id="ARBA00022448"/>
    </source>
</evidence>
<dbReference type="Pfam" id="PF02386">
    <property type="entry name" value="TrkH"/>
    <property type="match status" value="1"/>
</dbReference>
<comment type="subcellular location">
    <subcellularLocation>
        <location evidence="1">Membrane</location>
        <topology evidence="1">Multi-pass membrane protein</topology>
    </subcellularLocation>
</comment>
<evidence type="ECO:0000313" key="8">
    <source>
        <dbReference type="EMBL" id="OCB85096.1"/>
    </source>
</evidence>
<name>A0A9Q5N4E8_SANBA</name>
<dbReference type="AlphaFoldDB" id="A0A9Q5N4E8"/>
<feature type="transmembrane region" description="Helical" evidence="7">
    <location>
        <begin position="111"/>
        <end position="129"/>
    </location>
</feature>
<comment type="caution">
    <text evidence="8">The sequence shown here is derived from an EMBL/GenBank/DDBJ whole genome shotgun (WGS) entry which is preliminary data.</text>
</comment>
<dbReference type="InterPro" id="IPR051143">
    <property type="entry name" value="TrkH_K-transport"/>
</dbReference>
<keyword evidence="2" id="KW-0813">Transport</keyword>
<keyword evidence="3 7" id="KW-0812">Transmembrane</keyword>
<reference evidence="8" key="1">
    <citation type="submission" date="2016-06" db="EMBL/GenBank/DDBJ databases">
        <title>Draft Genome sequence of the fungus Inonotus baumii.</title>
        <authorList>
            <person name="Zhu H."/>
            <person name="Lin W."/>
        </authorList>
    </citation>
    <scope>NUCLEOTIDE SEQUENCE</scope>
    <source>
        <strain evidence="8">821</strain>
    </source>
</reference>
<feature type="transmembrane region" description="Helical" evidence="7">
    <location>
        <begin position="47"/>
        <end position="67"/>
    </location>
</feature>
<evidence type="ECO:0000256" key="3">
    <source>
        <dbReference type="ARBA" id="ARBA00022692"/>
    </source>
</evidence>
<protein>
    <submittedName>
        <fullName evidence="8">Uncharacterized protein</fullName>
    </submittedName>
</protein>